<dbReference type="Pfam" id="PF11873">
    <property type="entry name" value="Mltc_N"/>
    <property type="match status" value="1"/>
</dbReference>
<dbReference type="EMBL" id="CP011035">
    <property type="protein sequence ID" value="ALS34875.1"/>
    <property type="molecule type" value="Genomic_DNA"/>
</dbReference>
<reference evidence="5 6" key="1">
    <citation type="submission" date="2015-03" db="EMBL/GenBank/DDBJ databases">
        <authorList>
            <person name="Murphy D."/>
        </authorList>
    </citation>
    <scope>NUCLEOTIDE SEQUENCE [LARGE SCALE GENOMIC DNA]</scope>
    <source>
        <strain evidence="5 6">KMM 520</strain>
    </source>
</reference>
<keyword evidence="2" id="KW-0732">Signal</keyword>
<dbReference type="PATRIC" id="fig|1315283.4.peg.3464"/>
<dbReference type="InterPro" id="IPR000189">
    <property type="entry name" value="Transglyc_AS"/>
</dbReference>
<dbReference type="SUPFAM" id="SSF53955">
    <property type="entry name" value="Lysozyme-like"/>
    <property type="match status" value="1"/>
</dbReference>
<evidence type="ECO:0000256" key="2">
    <source>
        <dbReference type="SAM" id="SignalP"/>
    </source>
</evidence>
<dbReference type="InterPro" id="IPR023346">
    <property type="entry name" value="Lysozyme-like_dom_sf"/>
</dbReference>
<dbReference type="InterPro" id="IPR008258">
    <property type="entry name" value="Transglycosylase_SLT_dom_1"/>
</dbReference>
<evidence type="ECO:0000256" key="1">
    <source>
        <dbReference type="ARBA" id="ARBA00007734"/>
    </source>
</evidence>
<evidence type="ECO:0000259" key="3">
    <source>
        <dbReference type="Pfam" id="PF01464"/>
    </source>
</evidence>
<comment type="similarity">
    <text evidence="1">Belongs to the transglycosylase Slt family.</text>
</comment>
<dbReference type="KEGG" id="ptn:PTRA_b0388"/>
<protein>
    <submittedName>
        <fullName evidence="5">Membrane-bound lytic murein transglycosylase C</fullName>
    </submittedName>
</protein>
<dbReference type="GO" id="GO:0016020">
    <property type="term" value="C:membrane"/>
    <property type="evidence" value="ECO:0007669"/>
    <property type="project" value="InterPro"/>
</dbReference>
<dbReference type="InterPro" id="IPR024570">
    <property type="entry name" value="Murein_transglycosylaseC_N"/>
</dbReference>
<dbReference type="OrthoDB" id="5620293at2"/>
<proteinExistence type="inferred from homology"/>
<dbReference type="CDD" id="cd16893">
    <property type="entry name" value="LT_MltC_MltE"/>
    <property type="match status" value="1"/>
</dbReference>
<gene>
    <name evidence="5" type="primary">mltC</name>
    <name evidence="5" type="ORF">PTRA_b0388</name>
</gene>
<dbReference type="GO" id="GO:0000270">
    <property type="term" value="P:peptidoglycan metabolic process"/>
    <property type="evidence" value="ECO:0007669"/>
    <property type="project" value="InterPro"/>
</dbReference>
<dbReference type="GO" id="GO:0008933">
    <property type="term" value="F:peptidoglycan lytic transglycosylase activity"/>
    <property type="evidence" value="ECO:0007669"/>
    <property type="project" value="InterPro"/>
</dbReference>
<dbReference type="PANTHER" id="PTHR37423:SF2">
    <property type="entry name" value="MEMBRANE-BOUND LYTIC MUREIN TRANSGLYCOSYLASE C"/>
    <property type="match status" value="1"/>
</dbReference>
<dbReference type="AlphaFoldDB" id="A0A0U2WSM8"/>
<dbReference type="Proteomes" id="UP000065261">
    <property type="component" value="Chromosome II"/>
</dbReference>
<name>A0A0U2WSM8_9GAMM</name>
<dbReference type="RefSeq" id="WP_058374881.1">
    <property type="nucleotide sequence ID" value="NZ_CP011035.1"/>
</dbReference>
<accession>A0A0U2WSM8</accession>
<evidence type="ECO:0000259" key="4">
    <source>
        <dbReference type="Pfam" id="PF11873"/>
    </source>
</evidence>
<organism evidence="5">
    <name type="scientific">Pseudoalteromonas translucida KMM 520</name>
    <dbReference type="NCBI Taxonomy" id="1315283"/>
    <lineage>
        <taxon>Bacteria</taxon>
        <taxon>Pseudomonadati</taxon>
        <taxon>Pseudomonadota</taxon>
        <taxon>Gammaproteobacteria</taxon>
        <taxon>Alteromonadales</taxon>
        <taxon>Pseudoalteromonadaceae</taxon>
        <taxon>Pseudoalteromonas</taxon>
    </lineage>
</organism>
<feature type="domain" description="Transglycosylase SLT" evidence="3">
    <location>
        <begin position="237"/>
        <end position="357"/>
    </location>
</feature>
<dbReference type="PROSITE" id="PS00922">
    <property type="entry name" value="TRANSGLYCOSYLASE"/>
    <property type="match status" value="1"/>
</dbReference>
<feature type="domain" description="Murein transglycosylase-C N-terminal" evidence="4">
    <location>
        <begin position="69"/>
        <end position="121"/>
    </location>
</feature>
<dbReference type="Pfam" id="PF01464">
    <property type="entry name" value="SLT"/>
    <property type="match status" value="1"/>
</dbReference>
<evidence type="ECO:0000313" key="6">
    <source>
        <dbReference type="Proteomes" id="UP000065261"/>
    </source>
</evidence>
<dbReference type="Gene3D" id="1.10.530.10">
    <property type="match status" value="1"/>
</dbReference>
<evidence type="ECO:0000313" key="5">
    <source>
        <dbReference type="EMBL" id="ALS34875.1"/>
    </source>
</evidence>
<dbReference type="PANTHER" id="PTHR37423">
    <property type="entry name" value="SOLUBLE LYTIC MUREIN TRANSGLYCOSYLASE-RELATED"/>
    <property type="match status" value="1"/>
</dbReference>
<sequence>MYLKSKYLLRLSTIACLTLSLNSLAQTSDEAEFEAFLKQRQSEFSQYKQQQKQEFEAFVSAWRDAESAYLKQITAKWQDPNLPSSKVWVKYSDDLNKRTSVNFESGEVVVELLSSKSDEQAVEYAKEQLNELSQVTVDKTLAKDPIYITANNTLNSKSIISTGKPLNKKVKQSKPLTATQSKKVAEQTVLSTEIVQEVLAAKAPVITKQKDRVTISYKLPANTLSNQAKRYLPEVKVQAARYNLEPALLLAIIHTESSFNPLARSPIPAFGLMQIVPTSAGKDVSNFLQGKPLLLSPEYLFQADNNVEAGSTYLHILSNRYFKNVRNEQSRLYMSIAAYNTGPGNVAKTLSGSNSLNQASIAANAMSADKIYTYMVNNLPAQETRNYLQKVVKRTAYYQAQLKGI</sequence>
<feature type="chain" id="PRO_5006833871" evidence="2">
    <location>
        <begin position="26"/>
        <end position="405"/>
    </location>
</feature>
<feature type="signal peptide" evidence="2">
    <location>
        <begin position="1"/>
        <end position="25"/>
    </location>
</feature>